<dbReference type="InterPro" id="IPR003425">
    <property type="entry name" value="CCB3/YggT"/>
</dbReference>
<accession>A0A2N6UF44</accession>
<dbReference type="AlphaFoldDB" id="A0A2N6UF44"/>
<evidence type="ECO:0000313" key="3">
    <source>
        <dbReference type="EMBL" id="PMC80166.1"/>
    </source>
</evidence>
<keyword evidence="2" id="KW-0472">Membrane</keyword>
<keyword evidence="2" id="KW-1133">Transmembrane helix</keyword>
<evidence type="ECO:0000256" key="2">
    <source>
        <dbReference type="SAM" id="Phobius"/>
    </source>
</evidence>
<protein>
    <submittedName>
        <fullName evidence="3">YggT family protein</fullName>
    </submittedName>
</protein>
<dbReference type="Proteomes" id="UP000235701">
    <property type="component" value="Unassembled WGS sequence"/>
</dbReference>
<comment type="caution">
    <text evidence="3">The sequence shown here is derived from an EMBL/GenBank/DDBJ whole genome shotgun (WGS) entry which is preliminary data.</text>
</comment>
<feature type="transmembrane region" description="Helical" evidence="2">
    <location>
        <begin position="30"/>
        <end position="48"/>
    </location>
</feature>
<evidence type="ECO:0000313" key="4">
    <source>
        <dbReference type="Proteomes" id="UP000235701"/>
    </source>
</evidence>
<comment type="similarity">
    <text evidence="1">Belongs to the YggT family.</text>
</comment>
<evidence type="ECO:0000256" key="1">
    <source>
        <dbReference type="ARBA" id="ARBA00010894"/>
    </source>
</evidence>
<dbReference type="Pfam" id="PF02325">
    <property type="entry name" value="CCB3_YggT"/>
    <property type="match status" value="1"/>
</dbReference>
<name>A0A2N6UF44_9LACT</name>
<sequence length="102" mass="11340">MAKHHVNAVISGIERVKAVNSLVNILQDLIYLYTLVLVIYALLTWFPGARESKFGQLIDRLAYPYLSFFDNMLPSVGGISFSVLVGVIVLQLASNGLNILRF</sequence>
<dbReference type="PANTHER" id="PTHR33219:SF14">
    <property type="entry name" value="PROTEIN COFACTOR ASSEMBLY OF COMPLEX C SUBUNIT B CCB3, CHLOROPLASTIC-RELATED"/>
    <property type="match status" value="1"/>
</dbReference>
<organism evidence="3 4">
    <name type="scientific">Aerococcus viridans</name>
    <dbReference type="NCBI Taxonomy" id="1377"/>
    <lineage>
        <taxon>Bacteria</taxon>
        <taxon>Bacillati</taxon>
        <taxon>Bacillota</taxon>
        <taxon>Bacilli</taxon>
        <taxon>Lactobacillales</taxon>
        <taxon>Aerococcaceae</taxon>
        <taxon>Aerococcus</taxon>
    </lineage>
</organism>
<dbReference type="PANTHER" id="PTHR33219">
    <property type="entry name" value="YLMG HOMOLOG PROTEIN 2, CHLOROPLASTIC"/>
    <property type="match status" value="1"/>
</dbReference>
<feature type="transmembrane region" description="Helical" evidence="2">
    <location>
        <begin position="68"/>
        <end position="93"/>
    </location>
</feature>
<keyword evidence="2" id="KW-0812">Transmembrane</keyword>
<keyword evidence="4" id="KW-1185">Reference proteome</keyword>
<dbReference type="OrthoDB" id="47652at2"/>
<dbReference type="GO" id="GO:0016020">
    <property type="term" value="C:membrane"/>
    <property type="evidence" value="ECO:0007669"/>
    <property type="project" value="InterPro"/>
</dbReference>
<proteinExistence type="inferred from homology"/>
<gene>
    <name evidence="3" type="ORF">CJ191_03220</name>
</gene>
<reference evidence="3 4" key="1">
    <citation type="submission" date="2017-09" db="EMBL/GenBank/DDBJ databases">
        <title>Bacterial strain isolated from the female urinary microbiota.</title>
        <authorList>
            <person name="Thomas-White K."/>
            <person name="Kumar N."/>
            <person name="Forster S."/>
            <person name="Putonti C."/>
            <person name="Lawley T."/>
            <person name="Wolfe A.J."/>
        </authorList>
    </citation>
    <scope>NUCLEOTIDE SEQUENCE [LARGE SCALE GENOMIC DNA]</scope>
    <source>
        <strain evidence="3 4">UMB0240</strain>
    </source>
</reference>
<dbReference type="EMBL" id="PNHQ01000005">
    <property type="protein sequence ID" value="PMC80166.1"/>
    <property type="molecule type" value="Genomic_DNA"/>
</dbReference>